<dbReference type="AlphaFoldDB" id="A0A212L7F7"/>
<dbReference type="EMBL" id="FMJD01000003">
    <property type="protein sequence ID" value="SCM73460.1"/>
    <property type="molecule type" value="Genomic_DNA"/>
</dbReference>
<proteinExistence type="predicted"/>
<organism evidence="1">
    <name type="scientific">uncultured Pleomorphomonas sp</name>
    <dbReference type="NCBI Taxonomy" id="442121"/>
    <lineage>
        <taxon>Bacteria</taxon>
        <taxon>Pseudomonadati</taxon>
        <taxon>Pseudomonadota</taxon>
        <taxon>Alphaproteobacteria</taxon>
        <taxon>Hyphomicrobiales</taxon>
        <taxon>Pleomorphomonadaceae</taxon>
        <taxon>Pleomorphomonas</taxon>
        <taxon>environmental samples</taxon>
    </lineage>
</organism>
<accession>A0A212L7F7</accession>
<gene>
    <name evidence="1" type="ORF">KL86PLE_110076</name>
</gene>
<reference evidence="1" key="1">
    <citation type="submission" date="2016-08" db="EMBL/GenBank/DDBJ databases">
        <authorList>
            <person name="Seilhamer J.J."/>
        </authorList>
    </citation>
    <scope>NUCLEOTIDE SEQUENCE</scope>
    <source>
        <strain evidence="1">86</strain>
    </source>
</reference>
<name>A0A212L7F7_9HYPH</name>
<sequence>MKETTMAFLPAITGWMREAPGPRAVLHKSVTGRDGDRRRLTFTLTRELVEQVGWQGGERFVVSIGVGEDLGAFQLSRADHPRSGIKLIPHSRARGFRLHLNLPPVVHGVNVVAMLEAVPQACPCRFEAQDGVLVLRVEARIPVEAGGSVVPIRAGLAAS</sequence>
<protein>
    <submittedName>
        <fullName evidence="1">Uncharacterized protein</fullName>
    </submittedName>
</protein>
<evidence type="ECO:0000313" key="1">
    <source>
        <dbReference type="EMBL" id="SCM73460.1"/>
    </source>
</evidence>